<protein>
    <submittedName>
        <fullName evidence="2">Helix-turn-helix transcriptional regulator</fullName>
    </submittedName>
</protein>
<dbReference type="InterPro" id="IPR010982">
    <property type="entry name" value="Lambda_DNA-bd_dom_sf"/>
</dbReference>
<dbReference type="SUPFAM" id="SSF47413">
    <property type="entry name" value="lambda repressor-like DNA-binding domains"/>
    <property type="match status" value="1"/>
</dbReference>
<dbReference type="InterPro" id="IPR001387">
    <property type="entry name" value="Cro/C1-type_HTH"/>
</dbReference>
<dbReference type="PROSITE" id="PS50943">
    <property type="entry name" value="HTH_CROC1"/>
    <property type="match status" value="1"/>
</dbReference>
<accession>A0ABN3E235</accession>
<dbReference type="InterPro" id="IPR041413">
    <property type="entry name" value="MLTR_LBD"/>
</dbReference>
<gene>
    <name evidence="2" type="ORF">GCM10009851_34950</name>
</gene>
<dbReference type="PANTHER" id="PTHR35010:SF2">
    <property type="entry name" value="BLL4672 PROTEIN"/>
    <property type="match status" value="1"/>
</dbReference>
<sequence>MRPEDVNLVAIGQRRVAGLRRDEVARLAGISQEYYIRLEQGRDHQPSDQVLRALARALRLGSDGVEYMHRLVRIQSGGVRLQDSEELAAAVDEGLRSMLAQWPSTPAMIVDRNLGIRMSNESARSELPGRWEPGSNAALVVFGDDWKRCDLQWERSARTTAAALRYSSDPGDPELHDLVGVLSLRDATFRGLWGNHLAAPPVVTEVDLVTSDGEESSFTQQAFQVPGDRGLVLIVLHRGQLGQAARSA</sequence>
<evidence type="ECO:0000313" key="2">
    <source>
        <dbReference type="EMBL" id="GAA2246494.1"/>
    </source>
</evidence>
<keyword evidence="3" id="KW-1185">Reference proteome</keyword>
<dbReference type="Gene3D" id="1.10.260.40">
    <property type="entry name" value="lambda repressor-like DNA-binding domains"/>
    <property type="match status" value="1"/>
</dbReference>
<name>A0ABN3E235_9MICO</name>
<comment type="caution">
    <text evidence="2">The sequence shown here is derived from an EMBL/GenBank/DDBJ whole genome shotgun (WGS) entry which is preliminary data.</text>
</comment>
<dbReference type="SMART" id="SM00530">
    <property type="entry name" value="HTH_XRE"/>
    <property type="match status" value="1"/>
</dbReference>
<evidence type="ECO:0000313" key="3">
    <source>
        <dbReference type="Proteomes" id="UP001500929"/>
    </source>
</evidence>
<evidence type="ECO:0000259" key="1">
    <source>
        <dbReference type="PROSITE" id="PS50943"/>
    </source>
</evidence>
<dbReference type="CDD" id="cd00093">
    <property type="entry name" value="HTH_XRE"/>
    <property type="match status" value="1"/>
</dbReference>
<proteinExistence type="predicted"/>
<dbReference type="EMBL" id="BAAAQY010000012">
    <property type="protein sequence ID" value="GAA2246494.1"/>
    <property type="molecule type" value="Genomic_DNA"/>
</dbReference>
<dbReference type="Gene3D" id="3.30.450.180">
    <property type="match status" value="1"/>
</dbReference>
<dbReference type="Pfam" id="PF13560">
    <property type="entry name" value="HTH_31"/>
    <property type="match status" value="1"/>
</dbReference>
<organism evidence="2 3">
    <name type="scientific">Herbiconiux moechotypicola</name>
    <dbReference type="NCBI Taxonomy" id="637393"/>
    <lineage>
        <taxon>Bacteria</taxon>
        <taxon>Bacillati</taxon>
        <taxon>Actinomycetota</taxon>
        <taxon>Actinomycetes</taxon>
        <taxon>Micrococcales</taxon>
        <taxon>Microbacteriaceae</taxon>
        <taxon>Herbiconiux</taxon>
    </lineage>
</organism>
<dbReference type="Pfam" id="PF17765">
    <property type="entry name" value="MLTR_LBD"/>
    <property type="match status" value="1"/>
</dbReference>
<dbReference type="PANTHER" id="PTHR35010">
    <property type="entry name" value="BLL4672 PROTEIN-RELATED"/>
    <property type="match status" value="1"/>
</dbReference>
<feature type="domain" description="HTH cro/C1-type" evidence="1">
    <location>
        <begin position="14"/>
        <end position="65"/>
    </location>
</feature>
<reference evidence="2 3" key="1">
    <citation type="journal article" date="2019" name="Int. J. Syst. Evol. Microbiol.">
        <title>The Global Catalogue of Microorganisms (GCM) 10K type strain sequencing project: providing services to taxonomists for standard genome sequencing and annotation.</title>
        <authorList>
            <consortium name="The Broad Institute Genomics Platform"/>
            <consortium name="The Broad Institute Genome Sequencing Center for Infectious Disease"/>
            <person name="Wu L."/>
            <person name="Ma J."/>
        </authorList>
    </citation>
    <scope>NUCLEOTIDE SEQUENCE [LARGE SCALE GENOMIC DNA]</scope>
    <source>
        <strain evidence="2 3">JCM 16117</strain>
    </source>
</reference>
<dbReference type="Proteomes" id="UP001500929">
    <property type="component" value="Unassembled WGS sequence"/>
</dbReference>